<evidence type="ECO:0000256" key="6">
    <source>
        <dbReference type="ARBA" id="ARBA00023136"/>
    </source>
</evidence>
<feature type="transmembrane region" description="Helical" evidence="9">
    <location>
        <begin position="465"/>
        <end position="485"/>
    </location>
</feature>
<dbReference type="Pfam" id="PF13520">
    <property type="entry name" value="AA_permease_2"/>
    <property type="match status" value="1"/>
</dbReference>
<dbReference type="KEGG" id="ppp:112283733"/>
<dbReference type="Gramene" id="Pp3c6_16980V3.3">
    <property type="protein sequence ID" value="Pp3c6_16980V3.3"/>
    <property type="gene ID" value="Pp3c6_16980"/>
</dbReference>
<reference evidence="10 11" key="2">
    <citation type="journal article" date="2018" name="Plant J.">
        <title>The Physcomitrella patens chromosome-scale assembly reveals moss genome structure and evolution.</title>
        <authorList>
            <person name="Lang D."/>
            <person name="Ullrich K.K."/>
            <person name="Murat F."/>
            <person name="Fuchs J."/>
            <person name="Jenkins J."/>
            <person name="Haas F.B."/>
            <person name="Piednoel M."/>
            <person name="Gundlach H."/>
            <person name="Van Bel M."/>
            <person name="Meyberg R."/>
            <person name="Vives C."/>
            <person name="Morata J."/>
            <person name="Symeonidi A."/>
            <person name="Hiss M."/>
            <person name="Muchero W."/>
            <person name="Kamisugi Y."/>
            <person name="Saleh O."/>
            <person name="Blanc G."/>
            <person name="Decker E.L."/>
            <person name="van Gessel N."/>
            <person name="Grimwood J."/>
            <person name="Hayes R.D."/>
            <person name="Graham S.W."/>
            <person name="Gunter L.E."/>
            <person name="McDaniel S.F."/>
            <person name="Hoernstein S.N.W."/>
            <person name="Larsson A."/>
            <person name="Li F.W."/>
            <person name="Perroud P.F."/>
            <person name="Phillips J."/>
            <person name="Ranjan P."/>
            <person name="Rokshar D.S."/>
            <person name="Rothfels C.J."/>
            <person name="Schneider L."/>
            <person name="Shu S."/>
            <person name="Stevenson D.W."/>
            <person name="Thummler F."/>
            <person name="Tillich M."/>
            <person name="Villarreal Aguilar J.C."/>
            <person name="Widiez T."/>
            <person name="Wong G.K."/>
            <person name="Wymore A."/>
            <person name="Zhang Y."/>
            <person name="Zimmer A.D."/>
            <person name="Quatrano R.S."/>
            <person name="Mayer K.F.X."/>
            <person name="Goodstein D."/>
            <person name="Casacuberta J.M."/>
            <person name="Vandepoele K."/>
            <person name="Reski R."/>
            <person name="Cuming A.C."/>
            <person name="Tuskan G.A."/>
            <person name="Maumus F."/>
            <person name="Salse J."/>
            <person name="Schmutz J."/>
            <person name="Rensing S.A."/>
        </authorList>
    </citation>
    <scope>NUCLEOTIDE SEQUENCE [LARGE SCALE GENOMIC DNA]</scope>
    <source>
        <strain evidence="10 11">cv. Gransden 2004</strain>
    </source>
</reference>
<dbReference type="InterPro" id="IPR044566">
    <property type="entry name" value="RMV1-like"/>
</dbReference>
<evidence type="ECO:0000256" key="9">
    <source>
        <dbReference type="SAM" id="Phobius"/>
    </source>
</evidence>
<feature type="transmembrane region" description="Helical" evidence="9">
    <location>
        <begin position="439"/>
        <end position="459"/>
    </location>
</feature>
<evidence type="ECO:0000256" key="8">
    <source>
        <dbReference type="SAM" id="MobiDB-lite"/>
    </source>
</evidence>
<dbReference type="GO" id="GO:0015203">
    <property type="term" value="F:polyamine transmembrane transporter activity"/>
    <property type="evidence" value="ECO:0007669"/>
    <property type="project" value="UniProtKB-ARBA"/>
</dbReference>
<keyword evidence="2" id="KW-0813">Transport</keyword>
<feature type="transmembrane region" description="Helical" evidence="9">
    <location>
        <begin position="382"/>
        <end position="400"/>
    </location>
</feature>
<evidence type="ECO:0000256" key="2">
    <source>
        <dbReference type="ARBA" id="ARBA00022448"/>
    </source>
</evidence>
<dbReference type="Proteomes" id="UP000006727">
    <property type="component" value="Chromosome 6"/>
</dbReference>
<feature type="transmembrane region" description="Helical" evidence="9">
    <location>
        <begin position="187"/>
        <end position="204"/>
    </location>
</feature>
<dbReference type="RefSeq" id="XP_024378560.1">
    <property type="nucleotide sequence ID" value="XM_024522792.2"/>
</dbReference>
<keyword evidence="3" id="KW-1003">Cell membrane</keyword>
<reference evidence="10 11" key="1">
    <citation type="journal article" date="2008" name="Science">
        <title>The Physcomitrella genome reveals evolutionary insights into the conquest of land by plants.</title>
        <authorList>
            <person name="Rensing S."/>
            <person name="Lang D."/>
            <person name="Zimmer A."/>
            <person name="Terry A."/>
            <person name="Salamov A."/>
            <person name="Shapiro H."/>
            <person name="Nishiyama T."/>
            <person name="Perroud P.-F."/>
            <person name="Lindquist E."/>
            <person name="Kamisugi Y."/>
            <person name="Tanahashi T."/>
            <person name="Sakakibara K."/>
            <person name="Fujita T."/>
            <person name="Oishi K."/>
            <person name="Shin-I T."/>
            <person name="Kuroki Y."/>
            <person name="Toyoda A."/>
            <person name="Suzuki Y."/>
            <person name="Hashimoto A."/>
            <person name="Yamaguchi K."/>
            <person name="Sugano A."/>
            <person name="Kohara Y."/>
            <person name="Fujiyama A."/>
            <person name="Anterola A."/>
            <person name="Aoki S."/>
            <person name="Ashton N."/>
            <person name="Barbazuk W.B."/>
            <person name="Barker E."/>
            <person name="Bennetzen J."/>
            <person name="Bezanilla M."/>
            <person name="Blankenship R."/>
            <person name="Cho S.H."/>
            <person name="Dutcher S."/>
            <person name="Estelle M."/>
            <person name="Fawcett J.A."/>
            <person name="Gundlach H."/>
            <person name="Hanada K."/>
            <person name="Heyl A."/>
            <person name="Hicks K.A."/>
            <person name="Hugh J."/>
            <person name="Lohr M."/>
            <person name="Mayer K."/>
            <person name="Melkozernov A."/>
            <person name="Murata T."/>
            <person name="Nelson D."/>
            <person name="Pils B."/>
            <person name="Prigge M."/>
            <person name="Reiss B."/>
            <person name="Renner T."/>
            <person name="Rombauts S."/>
            <person name="Rushton P."/>
            <person name="Sanderfoot A."/>
            <person name="Schween G."/>
            <person name="Shiu S.-H."/>
            <person name="Stueber K."/>
            <person name="Theodoulou F.L."/>
            <person name="Tu H."/>
            <person name="Van de Peer Y."/>
            <person name="Verrier P.J."/>
            <person name="Waters E."/>
            <person name="Wood A."/>
            <person name="Yang L."/>
            <person name="Cove D."/>
            <person name="Cuming A."/>
            <person name="Hasebe M."/>
            <person name="Lucas S."/>
            <person name="Mishler D.B."/>
            <person name="Reski R."/>
            <person name="Grigoriev I."/>
            <person name="Quatrano R.S."/>
            <person name="Boore J.L."/>
        </authorList>
    </citation>
    <scope>NUCLEOTIDE SEQUENCE [LARGE SCALE GENOMIC DNA]</scope>
    <source>
        <strain evidence="10 11">cv. Gransden 2004</strain>
    </source>
</reference>
<comment type="subcellular location">
    <subcellularLocation>
        <location evidence="1">Cell membrane</location>
        <topology evidence="1">Multi-pass membrane protein</topology>
    </subcellularLocation>
</comment>
<dbReference type="InterPro" id="IPR002293">
    <property type="entry name" value="AA/rel_permease1"/>
</dbReference>
<feature type="transmembrane region" description="Helical" evidence="9">
    <location>
        <begin position="285"/>
        <end position="307"/>
    </location>
</feature>
<feature type="transmembrane region" description="Helical" evidence="9">
    <location>
        <begin position="210"/>
        <end position="231"/>
    </location>
</feature>
<evidence type="ECO:0000256" key="1">
    <source>
        <dbReference type="ARBA" id="ARBA00004651"/>
    </source>
</evidence>
<dbReference type="EMBL" id="ABEU02000006">
    <property type="status" value="NOT_ANNOTATED_CDS"/>
    <property type="molecule type" value="Genomic_DNA"/>
</dbReference>
<proteinExistence type="inferred from homology"/>
<evidence type="ECO:0000256" key="4">
    <source>
        <dbReference type="ARBA" id="ARBA00022692"/>
    </source>
</evidence>
<feature type="transmembrane region" description="Helical" evidence="9">
    <location>
        <begin position="102"/>
        <end position="122"/>
    </location>
</feature>
<dbReference type="GeneID" id="112283733"/>
<accession>A0A7I4E6B8</accession>
<organism evidence="10 11">
    <name type="scientific">Physcomitrium patens</name>
    <name type="common">Spreading-leaved earth moss</name>
    <name type="synonym">Physcomitrella patens</name>
    <dbReference type="NCBI Taxonomy" id="3218"/>
    <lineage>
        <taxon>Eukaryota</taxon>
        <taxon>Viridiplantae</taxon>
        <taxon>Streptophyta</taxon>
        <taxon>Embryophyta</taxon>
        <taxon>Bryophyta</taxon>
        <taxon>Bryophytina</taxon>
        <taxon>Bryopsida</taxon>
        <taxon>Funariidae</taxon>
        <taxon>Funariales</taxon>
        <taxon>Funariaceae</taxon>
        <taxon>Physcomitrium</taxon>
    </lineage>
</organism>
<evidence type="ECO:0000256" key="7">
    <source>
        <dbReference type="ARBA" id="ARBA00024041"/>
    </source>
</evidence>
<comment type="similarity">
    <text evidence="7">Belongs to the amino acid-polyamine-organocation (APC) superfamily. Polyamine:cation symporter (PHS) (TC 2.A.3.12) family.</text>
</comment>
<keyword evidence="5 9" id="KW-1133">Transmembrane helix</keyword>
<keyword evidence="6 9" id="KW-0472">Membrane</keyword>
<dbReference type="FunFam" id="1.20.1740.10:FF:000041">
    <property type="entry name" value="Amino acid permease, putative"/>
    <property type="match status" value="1"/>
</dbReference>
<dbReference type="Gene3D" id="1.20.1740.10">
    <property type="entry name" value="Amino acid/polyamine transporter I"/>
    <property type="match status" value="1"/>
</dbReference>
<evidence type="ECO:0008006" key="12">
    <source>
        <dbReference type="Google" id="ProtNLM"/>
    </source>
</evidence>
<evidence type="ECO:0000313" key="11">
    <source>
        <dbReference type="Proteomes" id="UP000006727"/>
    </source>
</evidence>
<evidence type="ECO:0000313" key="10">
    <source>
        <dbReference type="EnsemblPlants" id="Pp3c6_16980V3.3"/>
    </source>
</evidence>
<evidence type="ECO:0000256" key="3">
    <source>
        <dbReference type="ARBA" id="ARBA00022475"/>
    </source>
</evidence>
<dbReference type="InParanoid" id="A0A7I4E6B8"/>
<reference evidence="10" key="3">
    <citation type="submission" date="2020-12" db="UniProtKB">
        <authorList>
            <consortium name="EnsemblPlants"/>
        </authorList>
    </citation>
    <scope>IDENTIFICATION</scope>
</reference>
<dbReference type="EnsemblPlants" id="Pp3c6_16980V3.3">
    <property type="protein sequence ID" value="Pp3c6_16980V3.3"/>
    <property type="gene ID" value="Pp3c6_16980"/>
</dbReference>
<dbReference type="PANTHER" id="PTHR45826">
    <property type="entry name" value="POLYAMINE TRANSPORTER PUT1"/>
    <property type="match status" value="1"/>
</dbReference>
<dbReference type="AlphaFoldDB" id="A0A7I4E6B8"/>
<gene>
    <name evidence="10" type="primary">LOC112283733</name>
</gene>
<dbReference type="GO" id="GO:0005886">
    <property type="term" value="C:plasma membrane"/>
    <property type="evidence" value="ECO:0007669"/>
    <property type="project" value="UniProtKB-SubCell"/>
</dbReference>
<protein>
    <recommendedName>
        <fullName evidence="12">Amino acid permease/ SLC12A domain-containing protein</fullName>
    </recommendedName>
</protein>
<feature type="transmembrane region" description="Helical" evidence="9">
    <location>
        <begin position="406"/>
        <end position="427"/>
    </location>
</feature>
<evidence type="ECO:0000256" key="5">
    <source>
        <dbReference type="ARBA" id="ARBA00022989"/>
    </source>
</evidence>
<dbReference type="PANTHER" id="PTHR45826:SF2">
    <property type="entry name" value="AMINO ACID TRANSPORTER"/>
    <property type="match status" value="1"/>
</dbReference>
<name>A0A7I4E6B8_PHYPA</name>
<dbReference type="OrthoDB" id="5982228at2759"/>
<feature type="region of interest" description="Disordered" evidence="8">
    <location>
        <begin position="507"/>
        <end position="540"/>
    </location>
</feature>
<feature type="transmembrane region" description="Helical" evidence="9">
    <location>
        <begin position="72"/>
        <end position="90"/>
    </location>
</feature>
<keyword evidence="4 9" id="KW-0812">Transmembrane</keyword>
<keyword evidence="11" id="KW-1185">Reference proteome</keyword>
<sequence length="540" mass="59291">MRLRRLHRLFCTRGGGGGGRGCGYVRVRRMGPYRSRGGGVTLARRKEMEPGSPKALESVISDLHVKRTRPKLGLVPLVALIFYEVSGGPFGVEDSVKAGGPLLAIVGFLVFPFVWSIPEALITAELATAFPENGGYVVWISAAFGEFWGFQEGWCKWISGVADNALYPVLFLDYFKRVVPLFADGPARYIALIVITILLTYLNYRGLTIVGMTAVFLTGFSLLPFVVLSFMSIPKIRPKRWGAVNLNRVNWGTYLNTLFWNLNYWDSASTLAGEVEKPQRTFPKALMWAVLIVIVGYVVPLLAGTGAITPNDALWESGYFADVGKAIGGPFLKWWIEIAALLSNMGLFEAEMSSDSFQLLGMGEMGMLPKVFAKRSKHGTPLLGILFSASGVLLLSFMSFQEIVEFLNFLYCIAMLIEFAAFIYLRLSQPNLVRPYKIPFGTVGVTVMSIPAIGLIILVMCYASWKTIVVSVGLFLLGMMTYPTLQHAKAKRWVAFVDPKVVRPADVADSGAAPQAERGDPEPRVPSGSNSVHIELGSGR</sequence>